<dbReference type="Proteomes" id="UP000031670">
    <property type="component" value="Unassembled WGS sequence"/>
</dbReference>
<protein>
    <submittedName>
        <fullName evidence="1">Uncharacterized protein</fullName>
    </submittedName>
</protein>
<proteinExistence type="predicted"/>
<organism evidence="1 2">
    <name type="scientific">Vibrio ishigakensis</name>
    <dbReference type="NCBI Taxonomy" id="1481914"/>
    <lineage>
        <taxon>Bacteria</taxon>
        <taxon>Pseudomonadati</taxon>
        <taxon>Pseudomonadota</taxon>
        <taxon>Gammaproteobacteria</taxon>
        <taxon>Vibrionales</taxon>
        <taxon>Vibrionaceae</taxon>
        <taxon>Vibrio</taxon>
    </lineage>
</organism>
<evidence type="ECO:0000313" key="2">
    <source>
        <dbReference type="Proteomes" id="UP000031670"/>
    </source>
</evidence>
<dbReference type="InterPro" id="IPR016419">
    <property type="entry name" value="Prepilin_Pept-dep_B_prd"/>
</dbReference>
<dbReference type="EMBL" id="BBSA01000004">
    <property type="protein sequence ID" value="GAM61894.1"/>
    <property type="molecule type" value="Genomic_DNA"/>
</dbReference>
<evidence type="ECO:0000313" key="1">
    <source>
        <dbReference type="EMBL" id="GAM61894.1"/>
    </source>
</evidence>
<sequence length="177" mass="19607">MPLVKGYSLIELTITLSISSLLLLSVSSLLMGLHQQTLSELKRVQLLLQAQQINELIRTEFFRAGFKVSTAINHIPTGIGVSYEGDSGYQRLAVHLEDNKLKLCRDSSPTYSSITSVCNEVSNFSMLNDKLISVDAFEVTEVASHAFNLEYELRHKGQSKVYSQSLLVAPKGVSRSD</sequence>
<dbReference type="AlphaFoldDB" id="A0A0B8PGK5"/>
<dbReference type="PROSITE" id="PS00409">
    <property type="entry name" value="PROKAR_NTER_METHYL"/>
    <property type="match status" value="1"/>
</dbReference>
<dbReference type="NCBIfam" id="TIGR02532">
    <property type="entry name" value="IV_pilin_GFxxxE"/>
    <property type="match status" value="1"/>
</dbReference>
<reference evidence="1 2" key="1">
    <citation type="submission" date="2015-01" db="EMBL/GenBank/DDBJ databases">
        <title>Vibrio sp. C5 JCM 19232 whole genome shotgun sequence.</title>
        <authorList>
            <person name="Sawabe T."/>
            <person name="Meirelles P."/>
            <person name="Feng G."/>
            <person name="Sayaka M."/>
            <person name="Hattori M."/>
            <person name="Ohkuma M."/>
        </authorList>
    </citation>
    <scope>NUCLEOTIDE SEQUENCE [LARGE SCALE GENOMIC DNA]</scope>
    <source>
        <strain evidence="1 2">JCM19232</strain>
    </source>
</reference>
<name>A0A0B8PGK5_9VIBR</name>
<comment type="caution">
    <text evidence="1">The sequence shown here is derived from an EMBL/GenBank/DDBJ whole genome shotgun (WGS) entry which is preliminary data.</text>
</comment>
<accession>A0A0B8PGK5</accession>
<dbReference type="InterPro" id="IPR012902">
    <property type="entry name" value="N_methyl_site"/>
</dbReference>
<gene>
    <name evidence="1" type="ORF">JCM19232_6199</name>
</gene>
<reference evidence="1 2" key="2">
    <citation type="submission" date="2015-01" db="EMBL/GenBank/DDBJ databases">
        <authorList>
            <consortium name="NBRP consortium"/>
            <person name="Sawabe T."/>
            <person name="Meirelles P."/>
            <person name="Feng G."/>
            <person name="Sayaka M."/>
            <person name="Hattori M."/>
            <person name="Ohkuma M."/>
        </authorList>
    </citation>
    <scope>NUCLEOTIDE SEQUENCE [LARGE SCALE GENOMIC DNA]</scope>
    <source>
        <strain evidence="1 2">JCM19232</strain>
    </source>
</reference>
<dbReference type="PIRSF" id="PIRSF004525">
    <property type="entry name" value="Pilin_peptidase-dep_B_prd"/>
    <property type="match status" value="1"/>
</dbReference>